<feature type="transmembrane region" description="Helical" evidence="1">
    <location>
        <begin position="46"/>
        <end position="65"/>
    </location>
</feature>
<gene>
    <name evidence="2" type="ORF">HDG69_001124</name>
</gene>
<name>A0ABX2A4Q0_9MICO</name>
<sequence>MSSMWVAAVSCWAFVVVFLVDGWTRHGYSSVRQPVSALALGRRGWLQTVNFLVCGAAITTGALVAGADLGNGLLAVVVGVFGVALVASGAFRMDPMRGYPPGTPDTTPEDTSWHHRLHDHAGAVVFTAVPVSAVVATIALPELAWKGYSGVTAFLTGAGLLVFGQAWEDDSPRAGLVQKATIAVGWLWVGLLFVRAA</sequence>
<keyword evidence="1" id="KW-0472">Membrane</keyword>
<protein>
    <recommendedName>
        <fullName evidence="4">DUF998 domain-containing protein</fullName>
    </recommendedName>
</protein>
<organism evidence="2 3">
    <name type="scientific">Isoptericola halotolerans</name>
    <dbReference type="NCBI Taxonomy" id="300560"/>
    <lineage>
        <taxon>Bacteria</taxon>
        <taxon>Bacillati</taxon>
        <taxon>Actinomycetota</taxon>
        <taxon>Actinomycetes</taxon>
        <taxon>Micrococcales</taxon>
        <taxon>Promicromonosporaceae</taxon>
        <taxon>Isoptericola</taxon>
    </lineage>
</organism>
<dbReference type="EMBL" id="JABEZU010000001">
    <property type="protein sequence ID" value="NOV96571.1"/>
    <property type="molecule type" value="Genomic_DNA"/>
</dbReference>
<keyword evidence="1" id="KW-1133">Transmembrane helix</keyword>
<evidence type="ECO:0000256" key="1">
    <source>
        <dbReference type="SAM" id="Phobius"/>
    </source>
</evidence>
<feature type="transmembrane region" description="Helical" evidence="1">
    <location>
        <begin position="121"/>
        <end position="140"/>
    </location>
</feature>
<evidence type="ECO:0000313" key="3">
    <source>
        <dbReference type="Proteomes" id="UP000757540"/>
    </source>
</evidence>
<comment type="caution">
    <text evidence="2">The sequence shown here is derived from an EMBL/GenBank/DDBJ whole genome shotgun (WGS) entry which is preliminary data.</text>
</comment>
<keyword evidence="1" id="KW-0812">Transmembrane</keyword>
<feature type="transmembrane region" description="Helical" evidence="1">
    <location>
        <begin position="72"/>
        <end position="91"/>
    </location>
</feature>
<dbReference type="RefSeq" id="WP_171782732.1">
    <property type="nucleotide sequence ID" value="NZ_BAAAML010000002.1"/>
</dbReference>
<keyword evidence="3" id="KW-1185">Reference proteome</keyword>
<dbReference type="Proteomes" id="UP000757540">
    <property type="component" value="Unassembled WGS sequence"/>
</dbReference>
<accession>A0ABX2A4Q0</accession>
<evidence type="ECO:0008006" key="4">
    <source>
        <dbReference type="Google" id="ProtNLM"/>
    </source>
</evidence>
<feature type="transmembrane region" description="Helical" evidence="1">
    <location>
        <begin position="147"/>
        <end position="164"/>
    </location>
</feature>
<evidence type="ECO:0000313" key="2">
    <source>
        <dbReference type="EMBL" id="NOV96571.1"/>
    </source>
</evidence>
<dbReference type="InterPro" id="IPR009339">
    <property type="entry name" value="DUF998"/>
</dbReference>
<dbReference type="Pfam" id="PF06197">
    <property type="entry name" value="DUF998"/>
    <property type="match status" value="1"/>
</dbReference>
<feature type="transmembrane region" description="Helical" evidence="1">
    <location>
        <begin position="176"/>
        <end position="194"/>
    </location>
</feature>
<proteinExistence type="predicted"/>
<reference evidence="2 3" key="1">
    <citation type="submission" date="2020-05" db="EMBL/GenBank/DDBJ databases">
        <title>Genomic Encyclopedia of Type Strains, Phase III (KMG-III): the genomes of soil and plant-associated and newly described type strains.</title>
        <authorList>
            <person name="Whitman W."/>
        </authorList>
    </citation>
    <scope>NUCLEOTIDE SEQUENCE [LARGE SCALE GENOMIC DNA]</scope>
    <source>
        <strain evidence="2 3">KCTC 19046</strain>
    </source>
</reference>